<dbReference type="Pfam" id="PF00616">
    <property type="entry name" value="RasGAP"/>
    <property type="match status" value="1"/>
</dbReference>
<dbReference type="PROSITE" id="PS00509">
    <property type="entry name" value="RAS_GTPASE_ACTIV_1"/>
    <property type="match status" value="1"/>
</dbReference>
<protein>
    <submittedName>
        <fullName evidence="3">Rho gtpase activation protein</fullName>
    </submittedName>
</protein>
<dbReference type="InterPro" id="IPR001936">
    <property type="entry name" value="RasGAP_dom"/>
</dbReference>
<dbReference type="EMBL" id="CBTN010000021">
    <property type="protein sequence ID" value="CDH54126.1"/>
    <property type="molecule type" value="Genomic_DNA"/>
</dbReference>
<reference evidence="3" key="1">
    <citation type="submission" date="2013-08" db="EMBL/GenBank/DDBJ databases">
        <title>Gene expansion shapes genome architecture in the human pathogen Lichtheimia corymbifera: an evolutionary genomics analysis in the ancient terrestrial Mucorales (Mucoromycotina).</title>
        <authorList>
            <person name="Schwartze V.U."/>
            <person name="Winter S."/>
            <person name="Shelest E."/>
            <person name="Marcet-Houben M."/>
            <person name="Horn F."/>
            <person name="Wehner S."/>
            <person name="Hoffmann K."/>
            <person name="Riege K."/>
            <person name="Sammeth M."/>
            <person name="Nowrousian M."/>
            <person name="Valiante V."/>
            <person name="Linde J."/>
            <person name="Jacobsen I.D."/>
            <person name="Marz M."/>
            <person name="Brakhage A.A."/>
            <person name="Gabaldon T."/>
            <person name="Bocker S."/>
            <person name="Voigt K."/>
        </authorList>
    </citation>
    <scope>NUCLEOTIDE SEQUENCE [LARGE SCALE GENOMIC DNA]</scope>
    <source>
        <strain evidence="3">FSU 9682</strain>
    </source>
</reference>
<dbReference type="InterPro" id="IPR008936">
    <property type="entry name" value="Rho_GTPase_activation_prot"/>
</dbReference>
<dbReference type="AlphaFoldDB" id="A0A068RYT6"/>
<dbReference type="SUPFAM" id="SSF48350">
    <property type="entry name" value="GTPase activation domain, GAP"/>
    <property type="match status" value="1"/>
</dbReference>
<accession>A0A068RYT6</accession>
<dbReference type="OrthoDB" id="775356at2759"/>
<dbReference type="SUPFAM" id="SSF143885">
    <property type="entry name" value="RGC domain-like"/>
    <property type="match status" value="1"/>
</dbReference>
<dbReference type="Proteomes" id="UP000027586">
    <property type="component" value="Unassembled WGS sequence"/>
</dbReference>
<keyword evidence="4" id="KW-1185">Reference proteome</keyword>
<dbReference type="InterPro" id="IPR023152">
    <property type="entry name" value="RasGAP_CS"/>
</dbReference>
<keyword evidence="1" id="KW-0175">Coiled coil</keyword>
<dbReference type="GO" id="GO:0005096">
    <property type="term" value="F:GTPase activator activity"/>
    <property type="evidence" value="ECO:0007669"/>
    <property type="project" value="TreeGrafter"/>
</dbReference>
<dbReference type="PANTHER" id="PTHR14149:SF17">
    <property type="entry name" value="GTPASE-ACTIVATING PROTEIN"/>
    <property type="match status" value="1"/>
</dbReference>
<dbReference type="GO" id="GO:0046580">
    <property type="term" value="P:negative regulation of Ras protein signal transduction"/>
    <property type="evidence" value="ECO:0007669"/>
    <property type="project" value="TreeGrafter"/>
</dbReference>
<feature type="coiled-coil region" evidence="1">
    <location>
        <begin position="66"/>
        <end position="93"/>
    </location>
</feature>
<organism evidence="3 4">
    <name type="scientific">Lichtheimia corymbifera JMRC:FSU:9682</name>
    <dbReference type="NCBI Taxonomy" id="1263082"/>
    <lineage>
        <taxon>Eukaryota</taxon>
        <taxon>Fungi</taxon>
        <taxon>Fungi incertae sedis</taxon>
        <taxon>Mucoromycota</taxon>
        <taxon>Mucoromycotina</taxon>
        <taxon>Mucoromycetes</taxon>
        <taxon>Mucorales</taxon>
        <taxon>Lichtheimiaceae</taxon>
        <taxon>Lichtheimia</taxon>
    </lineage>
</organism>
<dbReference type="STRING" id="1263082.A0A068RYT6"/>
<evidence type="ECO:0000313" key="3">
    <source>
        <dbReference type="EMBL" id="CDH54126.1"/>
    </source>
</evidence>
<dbReference type="CDD" id="cd05132">
    <property type="entry name" value="RasGAP_GAPA"/>
    <property type="match status" value="1"/>
</dbReference>
<dbReference type="Pfam" id="PF03836">
    <property type="entry name" value="RasGAP_C"/>
    <property type="match status" value="1"/>
</dbReference>
<dbReference type="SMART" id="SM00323">
    <property type="entry name" value="RasGAP"/>
    <property type="match status" value="1"/>
</dbReference>
<sequence>MSAQSSVMTDRRSGMISSLGYPQGSTIVSRAVAAAAANSHHSTRRGGRGSKRYSVSAFYSMAAEQDVEVEDELAQVQRTLRELKTKISAQSKKNFMLERDVRFLDSRIALLIQNRMALNEQNEMASHLEEHDDSTDDHYPDDRRMQQYGNLFFLLQSEPRHIATLCRLVNLAEIDTLLQTVMFTLYGNQYESREEHLLLTMFQNVLAAQFETTAEFTSLLRANTPVSRMMTTYTRRGPGQSYLKSVLSDKINDLIEHKDMNLQINPLKVQEEILERLTIENDGVLPPNFRKASSAEEAAQDPQVKALIEPRLKRLMDIANSFLQTIINSLDQVPYGIRWICKQIRSLTKRKYPDASEYAICSLIGGFFFLRFINPAIVTPQAYMLVDGIPSNHPRTTLTMIAKMLQNLANKPTYAKEAYMIPTNPFVDRNKQRINRFLNDLCEVGDFYESLEMDQYMALSKKDIVISITPNEIYNTQSLLHQHIDILAPKETDHLRVLVTEVGIAPPQVPRKDNKPIELPLFSRWEIPIQDLTTTLMSENNITQNDILYMEAKAIFVQLIRSLPYLGRPPLDLVRIAETAGTANDAQLVRKGIKVKEMLVDLEDAGITDARDGYRLLVEEITQELAHLGDLKHKVMEEMRSLESVYKTIQDHNNYLKSQLESYKAYLQNVRIQSGGGDKSNKKQVGIGVQVTDGKVKQKSGKQHFQGPAKFTHQQLEREGIIAETEVPEYRRSNIYLTIISPIPGTFIISLHYKGRDKPILEIDLKLDDLLEKQQDNVQLLDLEYIKLHVSKTLQLLTKTFMSKNKIGFFS</sequence>
<evidence type="ECO:0000313" key="4">
    <source>
        <dbReference type="Proteomes" id="UP000027586"/>
    </source>
</evidence>
<evidence type="ECO:0000259" key="2">
    <source>
        <dbReference type="PROSITE" id="PS50018"/>
    </source>
</evidence>
<dbReference type="PANTHER" id="PTHR14149">
    <property type="entry name" value="RAS GTPASE-ACTIVATING PROTEIN WITH IQ MOTIF"/>
    <property type="match status" value="1"/>
</dbReference>
<dbReference type="Gene3D" id="1.10.506.10">
    <property type="entry name" value="GTPase Activation - p120gap, domain 1"/>
    <property type="match status" value="1"/>
</dbReference>
<dbReference type="InterPro" id="IPR000593">
    <property type="entry name" value="RasGAP_C"/>
</dbReference>
<proteinExistence type="predicted"/>
<dbReference type="PROSITE" id="PS50018">
    <property type="entry name" value="RAS_GTPASE_ACTIV_2"/>
    <property type="match status" value="1"/>
</dbReference>
<dbReference type="GO" id="GO:0005938">
    <property type="term" value="C:cell cortex"/>
    <property type="evidence" value="ECO:0007669"/>
    <property type="project" value="TreeGrafter"/>
</dbReference>
<feature type="domain" description="Ras-GAP" evidence="2">
    <location>
        <begin position="193"/>
        <end position="410"/>
    </location>
</feature>
<gene>
    <name evidence="3" type="ORF">LCOR_05406.1</name>
</gene>
<name>A0A068RYT6_9FUNG</name>
<evidence type="ECO:0000256" key="1">
    <source>
        <dbReference type="SAM" id="Coils"/>
    </source>
</evidence>
<comment type="caution">
    <text evidence="3">The sequence shown here is derived from an EMBL/GenBank/DDBJ whole genome shotgun (WGS) entry which is preliminary data.</text>
</comment>
<dbReference type="VEuPathDB" id="FungiDB:LCOR_05406.1"/>